<accession>A0A1Y1SEL3</accession>
<evidence type="ECO:0000256" key="1">
    <source>
        <dbReference type="ARBA" id="ARBA00010894"/>
    </source>
</evidence>
<keyword evidence="2" id="KW-0812">Transmembrane</keyword>
<feature type="transmembrane region" description="Helical" evidence="2">
    <location>
        <begin position="66"/>
        <end position="89"/>
    </location>
</feature>
<evidence type="ECO:0000313" key="4">
    <source>
        <dbReference type="Proteomes" id="UP000192342"/>
    </source>
</evidence>
<comment type="similarity">
    <text evidence="1">Belongs to the YggT family.</text>
</comment>
<sequence>MTSNIDSAGLFLVNTLFSLYAYTLILRILLQWVRADFYNPMAQFVWKVTNPPTQLLRQVVPRYRQLDIPALVVLLAVVFLNILVDLLIIGRGAGVVTILWISLLKVLTLTINLMTITILVQAVMSWFGASMHSPASSLLFSVNEPMLRPVRRVLPPIGGLDLSPLVVILVLQVLIRLIPLPYIFR</sequence>
<dbReference type="PANTHER" id="PTHR33219">
    <property type="entry name" value="YLMG HOMOLOG PROTEIN 2, CHLOROPLASTIC"/>
    <property type="match status" value="1"/>
</dbReference>
<dbReference type="GO" id="GO:0016020">
    <property type="term" value="C:membrane"/>
    <property type="evidence" value="ECO:0007669"/>
    <property type="project" value="InterPro"/>
</dbReference>
<dbReference type="RefSeq" id="WP_083561669.1">
    <property type="nucleotide sequence ID" value="NZ_AQQV01000002.1"/>
</dbReference>
<feature type="transmembrane region" description="Helical" evidence="2">
    <location>
        <begin position="162"/>
        <end position="184"/>
    </location>
</feature>
<dbReference type="OrthoDB" id="9806665at2"/>
<gene>
    <name evidence="3" type="ORF">ATO7_10362</name>
</gene>
<dbReference type="STRING" id="1317117.ATO7_10362"/>
<evidence type="ECO:0008006" key="5">
    <source>
        <dbReference type="Google" id="ProtNLM"/>
    </source>
</evidence>
<name>A0A1Y1SEL3_9GAMM</name>
<protein>
    <recommendedName>
        <fullName evidence="5">YggT family protein</fullName>
    </recommendedName>
</protein>
<dbReference type="EMBL" id="AQQV01000002">
    <property type="protein sequence ID" value="ORE87438.1"/>
    <property type="molecule type" value="Genomic_DNA"/>
</dbReference>
<keyword evidence="4" id="KW-1185">Reference proteome</keyword>
<dbReference type="Pfam" id="PF02325">
    <property type="entry name" value="CCB3_YggT"/>
    <property type="match status" value="2"/>
</dbReference>
<keyword evidence="2" id="KW-1133">Transmembrane helix</keyword>
<evidence type="ECO:0000256" key="2">
    <source>
        <dbReference type="SAM" id="Phobius"/>
    </source>
</evidence>
<keyword evidence="2" id="KW-0472">Membrane</keyword>
<evidence type="ECO:0000313" key="3">
    <source>
        <dbReference type="EMBL" id="ORE87438.1"/>
    </source>
</evidence>
<comment type="caution">
    <text evidence="3">The sequence shown here is derived from an EMBL/GenBank/DDBJ whole genome shotgun (WGS) entry which is preliminary data.</text>
</comment>
<proteinExistence type="inferred from homology"/>
<dbReference type="AlphaFoldDB" id="A0A1Y1SEL3"/>
<feature type="transmembrane region" description="Helical" evidence="2">
    <location>
        <begin position="12"/>
        <end position="30"/>
    </location>
</feature>
<dbReference type="PANTHER" id="PTHR33219:SF14">
    <property type="entry name" value="PROTEIN COFACTOR ASSEMBLY OF COMPLEX C SUBUNIT B CCB3, CHLOROPLASTIC-RELATED"/>
    <property type="match status" value="1"/>
</dbReference>
<dbReference type="Proteomes" id="UP000192342">
    <property type="component" value="Unassembled WGS sequence"/>
</dbReference>
<reference evidence="3 4" key="1">
    <citation type="submission" date="2013-04" db="EMBL/GenBank/DDBJ databases">
        <title>Oceanococcus atlanticus 22II-S10r2 Genome Sequencing.</title>
        <authorList>
            <person name="Lai Q."/>
            <person name="Li G."/>
            <person name="Shao Z."/>
        </authorList>
    </citation>
    <scope>NUCLEOTIDE SEQUENCE [LARGE SCALE GENOMIC DNA]</scope>
    <source>
        <strain evidence="3 4">22II-S10r2</strain>
    </source>
</reference>
<feature type="transmembrane region" description="Helical" evidence="2">
    <location>
        <begin position="95"/>
        <end position="116"/>
    </location>
</feature>
<organism evidence="3 4">
    <name type="scientific">Oceanococcus atlanticus</name>
    <dbReference type="NCBI Taxonomy" id="1317117"/>
    <lineage>
        <taxon>Bacteria</taxon>
        <taxon>Pseudomonadati</taxon>
        <taxon>Pseudomonadota</taxon>
        <taxon>Gammaproteobacteria</taxon>
        <taxon>Chromatiales</taxon>
        <taxon>Oceanococcaceae</taxon>
        <taxon>Oceanococcus</taxon>
    </lineage>
</organism>
<dbReference type="InterPro" id="IPR003425">
    <property type="entry name" value="CCB3/YggT"/>
</dbReference>